<reference evidence="5" key="1">
    <citation type="journal article" date="2019" name="Int. J. Syst. Evol. Microbiol.">
        <title>The Global Catalogue of Microorganisms (GCM) 10K type strain sequencing project: providing services to taxonomists for standard genome sequencing and annotation.</title>
        <authorList>
            <consortium name="The Broad Institute Genomics Platform"/>
            <consortium name="The Broad Institute Genome Sequencing Center for Infectious Disease"/>
            <person name="Wu L."/>
            <person name="Ma J."/>
        </authorList>
    </citation>
    <scope>NUCLEOTIDE SEQUENCE [LARGE SCALE GENOMIC DNA]</scope>
    <source>
        <strain evidence="5">CCUG 60524</strain>
    </source>
</reference>
<dbReference type="InterPro" id="IPR038109">
    <property type="entry name" value="DNA_bind_recomb_sf"/>
</dbReference>
<dbReference type="SUPFAM" id="SSF53041">
    <property type="entry name" value="Resolvase-like"/>
    <property type="match status" value="1"/>
</dbReference>
<evidence type="ECO:0000313" key="5">
    <source>
        <dbReference type="Proteomes" id="UP001597108"/>
    </source>
</evidence>
<dbReference type="Gene3D" id="3.40.50.1390">
    <property type="entry name" value="Resolvase, N-terminal catalytic domain"/>
    <property type="match status" value="1"/>
</dbReference>
<comment type="caution">
    <text evidence="4">The sequence shown here is derived from an EMBL/GenBank/DDBJ whole genome shotgun (WGS) entry which is preliminary data.</text>
</comment>
<dbReference type="EMBL" id="JBHTJT010000017">
    <property type="protein sequence ID" value="MFD0980339.1"/>
    <property type="molecule type" value="Genomic_DNA"/>
</dbReference>
<gene>
    <name evidence="4" type="ORF">ACFQ2S_11825</name>
</gene>
<name>A0ABW3IR77_9RHOB</name>
<dbReference type="InterPro" id="IPR025827">
    <property type="entry name" value="Zn_ribbon_recom_dom"/>
</dbReference>
<protein>
    <submittedName>
        <fullName evidence="4">Recombinase family protein</fullName>
    </submittedName>
</protein>
<proteinExistence type="predicted"/>
<dbReference type="PANTHER" id="PTHR30461">
    <property type="entry name" value="DNA-INVERTASE FROM LAMBDOID PROPHAGE"/>
    <property type="match status" value="1"/>
</dbReference>
<dbReference type="SMART" id="SM00857">
    <property type="entry name" value="Resolvase"/>
    <property type="match status" value="1"/>
</dbReference>
<dbReference type="Proteomes" id="UP001597108">
    <property type="component" value="Unassembled WGS sequence"/>
</dbReference>
<feature type="domain" description="Resolvase/invertase-type recombinase catalytic" evidence="2">
    <location>
        <begin position="3"/>
        <end position="147"/>
    </location>
</feature>
<evidence type="ECO:0000256" key="1">
    <source>
        <dbReference type="SAM" id="Coils"/>
    </source>
</evidence>
<dbReference type="InterPro" id="IPR036162">
    <property type="entry name" value="Resolvase-like_N_sf"/>
</dbReference>
<dbReference type="Gene3D" id="3.90.1750.20">
    <property type="entry name" value="Putative Large Serine Recombinase, Chain B, Domain 2"/>
    <property type="match status" value="1"/>
</dbReference>
<dbReference type="PROSITE" id="PS51737">
    <property type="entry name" value="RECOMBINASE_DNA_BIND"/>
    <property type="match status" value="1"/>
</dbReference>
<accession>A0ABW3IR77</accession>
<dbReference type="InterPro" id="IPR006119">
    <property type="entry name" value="Resolv_N"/>
</dbReference>
<feature type="domain" description="Recombinase" evidence="3">
    <location>
        <begin position="151"/>
        <end position="297"/>
    </location>
</feature>
<evidence type="ECO:0000313" key="4">
    <source>
        <dbReference type="EMBL" id="MFD0980339.1"/>
    </source>
</evidence>
<dbReference type="InterPro" id="IPR011109">
    <property type="entry name" value="DNA_bind_recombinase_dom"/>
</dbReference>
<dbReference type="InterPro" id="IPR050639">
    <property type="entry name" value="SSR_resolvase"/>
</dbReference>
<evidence type="ECO:0000259" key="3">
    <source>
        <dbReference type="PROSITE" id="PS51737"/>
    </source>
</evidence>
<organism evidence="4 5">
    <name type="scientific">Tropicimonas aquimaris</name>
    <dbReference type="NCBI Taxonomy" id="914152"/>
    <lineage>
        <taxon>Bacteria</taxon>
        <taxon>Pseudomonadati</taxon>
        <taxon>Pseudomonadota</taxon>
        <taxon>Alphaproteobacteria</taxon>
        <taxon>Rhodobacterales</taxon>
        <taxon>Roseobacteraceae</taxon>
        <taxon>Tropicimonas</taxon>
    </lineage>
</organism>
<feature type="coiled-coil region" evidence="1">
    <location>
        <begin position="381"/>
        <end position="444"/>
    </location>
</feature>
<dbReference type="Pfam" id="PF00239">
    <property type="entry name" value="Resolvase"/>
    <property type="match status" value="1"/>
</dbReference>
<sequence length="574" mass="64866">MKRAVIYARYSSELQDERSIEDQVRVCRQYADNAGWTVVDCYSDAGISGASMITRKGIQKLLADARDGQFDIVVSEALDRLSRDTEDTAHIYKQLSFCDVRLVTRSEGEVDDMMVGFKGTMNSMFLKELRRKTHRGLEGRVLAGKSAGGKSYGYDTVKSLDERGERITGERTINEYEASIVRRIFEEYVKGKSPRKIAFDLNKDGVPGPSGKGWGASTIYGNRQRGTGIINNELYIGRQVWNRLRYMKDPSTGKKVARLNPESDWITVEMPELRIIEQGLWDKVKEYQGVLNKRQGYGNQRRPANLLSFLLKCGECGGGMSMISRSHYGCSTSRNKGTCANRTTIAKDHIEYLVLDALRSRLMNPALVDVFCKEYTEHVNRSRMEQNAEIERNRREIAKIERDMKKYMQAILDGMDVKFLKDEVSALQQRKEALEATLDAKEEVPVFIHPNMAHRYADAIRSLMESLNDDEHRAESAKIIRTLVDEIILTPNADRSALVADMKGDLAAILSMAGPSAPHAKPRRLDQMTNQQRKEIERAESVIATSEMRLNSASQGRQVSMVAGVGFEPTTFRL</sequence>
<dbReference type="Pfam" id="PF07508">
    <property type="entry name" value="Recombinase"/>
    <property type="match status" value="1"/>
</dbReference>
<dbReference type="RefSeq" id="WP_386074681.1">
    <property type="nucleotide sequence ID" value="NZ_JBHTJT010000017.1"/>
</dbReference>
<dbReference type="Pfam" id="PF13408">
    <property type="entry name" value="Zn_ribbon_recom"/>
    <property type="match status" value="1"/>
</dbReference>
<evidence type="ECO:0000259" key="2">
    <source>
        <dbReference type="PROSITE" id="PS51736"/>
    </source>
</evidence>
<dbReference type="PROSITE" id="PS51736">
    <property type="entry name" value="RECOMBINASES_3"/>
    <property type="match status" value="1"/>
</dbReference>
<keyword evidence="5" id="KW-1185">Reference proteome</keyword>
<keyword evidence="1" id="KW-0175">Coiled coil</keyword>
<dbReference type="PANTHER" id="PTHR30461:SF23">
    <property type="entry name" value="DNA RECOMBINASE-RELATED"/>
    <property type="match status" value="1"/>
</dbReference>
<dbReference type="CDD" id="cd00338">
    <property type="entry name" value="Ser_Recombinase"/>
    <property type="match status" value="1"/>
</dbReference>